<gene>
    <name evidence="2" type="ordered locus">Caul_0833</name>
</gene>
<dbReference type="HOGENOM" id="CLU_2080541_0_0_5"/>
<dbReference type="KEGG" id="cak:Caul_0833"/>
<name>B0SUT6_CAUSK</name>
<evidence type="ECO:0000259" key="1">
    <source>
        <dbReference type="Pfam" id="PF07238"/>
    </source>
</evidence>
<organism evidence="2">
    <name type="scientific">Caulobacter sp. (strain K31)</name>
    <dbReference type="NCBI Taxonomy" id="366602"/>
    <lineage>
        <taxon>Bacteria</taxon>
        <taxon>Pseudomonadati</taxon>
        <taxon>Pseudomonadota</taxon>
        <taxon>Alphaproteobacteria</taxon>
        <taxon>Caulobacterales</taxon>
        <taxon>Caulobacteraceae</taxon>
        <taxon>Caulobacter</taxon>
    </lineage>
</organism>
<dbReference type="SUPFAM" id="SSF141371">
    <property type="entry name" value="PilZ domain-like"/>
    <property type="match status" value="1"/>
</dbReference>
<protein>
    <submittedName>
        <fullName evidence="2">Type IV pilus assembly PilZ</fullName>
    </submittedName>
</protein>
<dbReference type="Pfam" id="PF07238">
    <property type="entry name" value="PilZ"/>
    <property type="match status" value="1"/>
</dbReference>
<proteinExistence type="predicted"/>
<evidence type="ECO:0000313" key="2">
    <source>
        <dbReference type="EMBL" id="ABZ69964.1"/>
    </source>
</evidence>
<accession>B0SUT6</accession>
<dbReference type="AlphaFoldDB" id="B0SUT6"/>
<reference evidence="2" key="1">
    <citation type="submission" date="2008-01" db="EMBL/GenBank/DDBJ databases">
        <title>Complete sequence of chromosome of Caulobacter sp. K31.</title>
        <authorList>
            <consortium name="US DOE Joint Genome Institute"/>
            <person name="Copeland A."/>
            <person name="Lucas S."/>
            <person name="Lapidus A."/>
            <person name="Barry K."/>
            <person name="Glavina del Rio T."/>
            <person name="Dalin E."/>
            <person name="Tice H."/>
            <person name="Pitluck S."/>
            <person name="Bruce D."/>
            <person name="Goodwin L."/>
            <person name="Thompson L.S."/>
            <person name="Brettin T."/>
            <person name="Detter J.C."/>
            <person name="Han C."/>
            <person name="Schmutz J."/>
            <person name="Larimer F."/>
            <person name="Land M."/>
            <person name="Hauser L."/>
            <person name="Kyrpides N."/>
            <person name="Kim E."/>
            <person name="Stephens C."/>
            <person name="Richardson P."/>
        </authorList>
    </citation>
    <scope>NUCLEOTIDE SEQUENCE [LARGE SCALE GENOMIC DNA]</scope>
    <source>
        <strain evidence="2">K31</strain>
    </source>
</reference>
<dbReference type="STRING" id="366602.Caul_0833"/>
<dbReference type="InterPro" id="IPR009875">
    <property type="entry name" value="PilZ_domain"/>
</dbReference>
<feature type="domain" description="PilZ" evidence="1">
    <location>
        <begin position="11"/>
        <end position="86"/>
    </location>
</feature>
<dbReference type="eggNOG" id="ENOG5033EFR">
    <property type="taxonomic scope" value="Bacteria"/>
</dbReference>
<sequence length="117" mass="12490">MSKFGSGGASDRRAGPRTVIQHAGKVLCGAFAWDCVIRDQSSTGLRIQMLSSATPPGSVQLVDLISGYAHEAKVVWQKDREFGLKVTGSHDLRGLAPASLQTAKRIWQAKQGRVAAS</sequence>
<dbReference type="GO" id="GO:0035438">
    <property type="term" value="F:cyclic-di-GMP binding"/>
    <property type="evidence" value="ECO:0007669"/>
    <property type="project" value="InterPro"/>
</dbReference>
<dbReference type="EMBL" id="CP000927">
    <property type="protein sequence ID" value="ABZ69964.1"/>
    <property type="molecule type" value="Genomic_DNA"/>
</dbReference>